<dbReference type="Gene3D" id="3.10.350.10">
    <property type="entry name" value="LysM domain"/>
    <property type="match status" value="1"/>
</dbReference>
<dbReference type="Pfam" id="PF01476">
    <property type="entry name" value="LysM"/>
    <property type="match status" value="1"/>
</dbReference>
<dbReference type="OrthoDB" id="9801998at2"/>
<organism evidence="3 4">
    <name type="scientific">Paenibacillus yonginensis</name>
    <dbReference type="NCBI Taxonomy" id="1462996"/>
    <lineage>
        <taxon>Bacteria</taxon>
        <taxon>Bacillati</taxon>
        <taxon>Bacillota</taxon>
        <taxon>Bacilli</taxon>
        <taxon>Bacillales</taxon>
        <taxon>Paenibacillaceae</taxon>
        <taxon>Paenibacillus</taxon>
    </lineage>
</organism>
<reference evidence="3 4" key="1">
    <citation type="submission" date="2016-01" db="EMBL/GenBank/DDBJ databases">
        <title>Complete Genome Sequence of Paenibacillus yonginensis DCY84, a novel Plant Growth-Promoting Bacteria with Elicitation of Induced Systemic Resistance.</title>
        <authorList>
            <person name="Kim Y.J."/>
            <person name="Yang D.C."/>
            <person name="Sukweenadhi J."/>
        </authorList>
    </citation>
    <scope>NUCLEOTIDE SEQUENCE [LARGE SCALE GENOMIC DNA]</scope>
    <source>
        <strain evidence="3 4">DCY84</strain>
    </source>
</reference>
<dbReference type="KEGG" id="pyg:AWM70_08635"/>
<proteinExistence type="predicted"/>
<dbReference type="InterPro" id="IPR036779">
    <property type="entry name" value="LysM_dom_sf"/>
</dbReference>
<evidence type="ECO:0000256" key="1">
    <source>
        <dbReference type="SAM" id="Phobius"/>
    </source>
</evidence>
<keyword evidence="1" id="KW-0812">Transmembrane</keyword>
<protein>
    <recommendedName>
        <fullName evidence="2">LysM domain-containing protein</fullName>
    </recommendedName>
</protein>
<accession>A0A1B1MZP3</accession>
<evidence type="ECO:0000313" key="4">
    <source>
        <dbReference type="Proteomes" id="UP000092573"/>
    </source>
</evidence>
<dbReference type="EMBL" id="CP014167">
    <property type="protein sequence ID" value="ANS74644.1"/>
    <property type="molecule type" value="Genomic_DNA"/>
</dbReference>
<dbReference type="PROSITE" id="PS51782">
    <property type="entry name" value="LYSM"/>
    <property type="match status" value="1"/>
</dbReference>
<name>A0A1B1MZP3_9BACL</name>
<dbReference type="CDD" id="cd00118">
    <property type="entry name" value="LysM"/>
    <property type="match status" value="1"/>
</dbReference>
<dbReference type="InterPro" id="IPR018392">
    <property type="entry name" value="LysM"/>
</dbReference>
<sequence>MLKHSTYKSIYSAEPVHSGSPAGFTHKTSKVHQTRKPFARRSLIRSLLIVAVIVLSLTGFISAFAASVSPGDEPVYETVIVMPGDTLWNIALAHKPDGMDTRKYVHMLTSLNRLHDSNIQAGAILNLPITD</sequence>
<dbReference type="Proteomes" id="UP000092573">
    <property type="component" value="Chromosome"/>
</dbReference>
<dbReference type="AlphaFoldDB" id="A0A1B1MZP3"/>
<feature type="domain" description="LysM" evidence="2">
    <location>
        <begin position="77"/>
        <end position="127"/>
    </location>
</feature>
<dbReference type="SUPFAM" id="SSF54106">
    <property type="entry name" value="LysM domain"/>
    <property type="match status" value="1"/>
</dbReference>
<dbReference type="STRING" id="1462996.AWM70_08635"/>
<gene>
    <name evidence="3" type="ORF">AWM70_08635</name>
</gene>
<evidence type="ECO:0000259" key="2">
    <source>
        <dbReference type="PROSITE" id="PS51782"/>
    </source>
</evidence>
<keyword evidence="4" id="KW-1185">Reference proteome</keyword>
<feature type="transmembrane region" description="Helical" evidence="1">
    <location>
        <begin position="43"/>
        <end position="66"/>
    </location>
</feature>
<keyword evidence="1" id="KW-0472">Membrane</keyword>
<evidence type="ECO:0000313" key="3">
    <source>
        <dbReference type="EMBL" id="ANS74644.1"/>
    </source>
</evidence>
<keyword evidence="1" id="KW-1133">Transmembrane helix</keyword>